<gene>
    <name evidence="1" type="ORF">SVUK_LOCUS20802</name>
</gene>
<accession>A0A3P7K391</accession>
<dbReference type="Proteomes" id="UP000270094">
    <property type="component" value="Unassembled WGS sequence"/>
</dbReference>
<dbReference type="EMBL" id="UYYB01145564">
    <property type="protein sequence ID" value="VDM85804.1"/>
    <property type="molecule type" value="Genomic_DNA"/>
</dbReference>
<protein>
    <submittedName>
        <fullName evidence="1">Uncharacterized protein</fullName>
    </submittedName>
</protein>
<organism evidence="1 2">
    <name type="scientific">Strongylus vulgaris</name>
    <name type="common">Blood worm</name>
    <dbReference type="NCBI Taxonomy" id="40348"/>
    <lineage>
        <taxon>Eukaryota</taxon>
        <taxon>Metazoa</taxon>
        <taxon>Ecdysozoa</taxon>
        <taxon>Nematoda</taxon>
        <taxon>Chromadorea</taxon>
        <taxon>Rhabditida</taxon>
        <taxon>Rhabditina</taxon>
        <taxon>Rhabditomorpha</taxon>
        <taxon>Strongyloidea</taxon>
        <taxon>Strongylidae</taxon>
        <taxon>Strongylus</taxon>
    </lineage>
</organism>
<evidence type="ECO:0000313" key="1">
    <source>
        <dbReference type="EMBL" id="VDM85804.1"/>
    </source>
</evidence>
<name>A0A3P7K391_STRVU</name>
<proteinExistence type="predicted"/>
<dbReference type="OrthoDB" id="202203at2759"/>
<keyword evidence="2" id="KW-1185">Reference proteome</keyword>
<evidence type="ECO:0000313" key="2">
    <source>
        <dbReference type="Proteomes" id="UP000270094"/>
    </source>
</evidence>
<sequence length="40" mass="4799">MERLIRQPSTMENLILNKTNLEGIEEDFLDPQIDIEDYFD</sequence>
<reference evidence="1 2" key="1">
    <citation type="submission" date="2018-11" db="EMBL/GenBank/DDBJ databases">
        <authorList>
            <consortium name="Pathogen Informatics"/>
        </authorList>
    </citation>
    <scope>NUCLEOTIDE SEQUENCE [LARGE SCALE GENOMIC DNA]</scope>
</reference>
<dbReference type="AlphaFoldDB" id="A0A3P7K391"/>